<dbReference type="AlphaFoldDB" id="A0A1E3PYV6"/>
<name>A0A1E3PYV6_LIPST</name>
<dbReference type="OrthoDB" id="3439594at2759"/>
<protein>
    <recommendedName>
        <fullName evidence="3">HTH psq-type domain-containing protein</fullName>
    </recommendedName>
</protein>
<proteinExistence type="predicted"/>
<evidence type="ECO:0000313" key="1">
    <source>
        <dbReference type="EMBL" id="ODQ70633.1"/>
    </source>
</evidence>
<sequence>MVRRSLIAEDLDSRVTEAVLGSGRYKSSYEAAKLLGLSRDTVTRRVNGLLSRSQARQEQQILSPAQESVLLKWIKQLIY</sequence>
<evidence type="ECO:0000313" key="2">
    <source>
        <dbReference type="Proteomes" id="UP000094385"/>
    </source>
</evidence>
<dbReference type="EMBL" id="KV454299">
    <property type="protein sequence ID" value="ODQ70633.1"/>
    <property type="molecule type" value="Genomic_DNA"/>
</dbReference>
<gene>
    <name evidence="1" type="ORF">LIPSTDRAFT_56678</name>
</gene>
<dbReference type="STRING" id="675824.A0A1E3PYV6"/>
<organism evidence="1 2">
    <name type="scientific">Lipomyces starkeyi NRRL Y-11557</name>
    <dbReference type="NCBI Taxonomy" id="675824"/>
    <lineage>
        <taxon>Eukaryota</taxon>
        <taxon>Fungi</taxon>
        <taxon>Dikarya</taxon>
        <taxon>Ascomycota</taxon>
        <taxon>Saccharomycotina</taxon>
        <taxon>Lipomycetes</taxon>
        <taxon>Lipomycetales</taxon>
        <taxon>Lipomycetaceae</taxon>
        <taxon>Lipomyces</taxon>
    </lineage>
</organism>
<reference evidence="1 2" key="1">
    <citation type="journal article" date="2016" name="Proc. Natl. Acad. Sci. U.S.A.">
        <title>Comparative genomics of biotechnologically important yeasts.</title>
        <authorList>
            <person name="Riley R."/>
            <person name="Haridas S."/>
            <person name="Wolfe K.H."/>
            <person name="Lopes M.R."/>
            <person name="Hittinger C.T."/>
            <person name="Goeker M."/>
            <person name="Salamov A.A."/>
            <person name="Wisecaver J.H."/>
            <person name="Long T.M."/>
            <person name="Calvey C.H."/>
            <person name="Aerts A.L."/>
            <person name="Barry K.W."/>
            <person name="Choi C."/>
            <person name="Clum A."/>
            <person name="Coughlan A.Y."/>
            <person name="Deshpande S."/>
            <person name="Douglass A.P."/>
            <person name="Hanson S.J."/>
            <person name="Klenk H.-P."/>
            <person name="LaButti K.M."/>
            <person name="Lapidus A."/>
            <person name="Lindquist E.A."/>
            <person name="Lipzen A.M."/>
            <person name="Meier-Kolthoff J.P."/>
            <person name="Ohm R.A."/>
            <person name="Otillar R.P."/>
            <person name="Pangilinan J.L."/>
            <person name="Peng Y."/>
            <person name="Rokas A."/>
            <person name="Rosa C.A."/>
            <person name="Scheuner C."/>
            <person name="Sibirny A.A."/>
            <person name="Slot J.C."/>
            <person name="Stielow J.B."/>
            <person name="Sun H."/>
            <person name="Kurtzman C.P."/>
            <person name="Blackwell M."/>
            <person name="Grigoriev I.V."/>
            <person name="Jeffries T.W."/>
        </authorList>
    </citation>
    <scope>NUCLEOTIDE SEQUENCE [LARGE SCALE GENOMIC DNA]</scope>
    <source>
        <strain evidence="1 2">NRRL Y-11557</strain>
    </source>
</reference>
<accession>A0A1E3PYV6</accession>
<dbReference type="Proteomes" id="UP000094385">
    <property type="component" value="Unassembled WGS sequence"/>
</dbReference>
<evidence type="ECO:0008006" key="3">
    <source>
        <dbReference type="Google" id="ProtNLM"/>
    </source>
</evidence>
<keyword evidence="2" id="KW-1185">Reference proteome</keyword>